<accession>A0ABQ8J5D2</accession>
<dbReference type="Proteomes" id="UP000887458">
    <property type="component" value="Unassembled WGS sequence"/>
</dbReference>
<keyword evidence="2" id="KW-1185">Reference proteome</keyword>
<organism evidence="1 2">
    <name type="scientific">Dermatophagoides pteronyssinus</name>
    <name type="common">European house dust mite</name>
    <dbReference type="NCBI Taxonomy" id="6956"/>
    <lineage>
        <taxon>Eukaryota</taxon>
        <taxon>Metazoa</taxon>
        <taxon>Ecdysozoa</taxon>
        <taxon>Arthropoda</taxon>
        <taxon>Chelicerata</taxon>
        <taxon>Arachnida</taxon>
        <taxon>Acari</taxon>
        <taxon>Acariformes</taxon>
        <taxon>Sarcoptiformes</taxon>
        <taxon>Astigmata</taxon>
        <taxon>Psoroptidia</taxon>
        <taxon>Analgoidea</taxon>
        <taxon>Pyroglyphidae</taxon>
        <taxon>Dermatophagoidinae</taxon>
        <taxon>Dermatophagoides</taxon>
    </lineage>
</organism>
<comment type="caution">
    <text evidence="1">The sequence shown here is derived from an EMBL/GenBank/DDBJ whole genome shotgun (WGS) entry which is preliminary data.</text>
</comment>
<reference evidence="1 2" key="1">
    <citation type="journal article" date="2018" name="J. Allergy Clin. Immunol.">
        <title>High-quality assembly of Dermatophagoides pteronyssinus genome and transcriptome reveals a wide range of novel allergens.</title>
        <authorList>
            <person name="Liu X.Y."/>
            <person name="Yang K.Y."/>
            <person name="Wang M.Q."/>
            <person name="Kwok J.S."/>
            <person name="Zeng X."/>
            <person name="Yang Z."/>
            <person name="Xiao X.J."/>
            <person name="Lau C.P."/>
            <person name="Li Y."/>
            <person name="Huang Z.M."/>
            <person name="Ba J.G."/>
            <person name="Yim A.K."/>
            <person name="Ouyang C.Y."/>
            <person name="Ngai S.M."/>
            <person name="Chan T.F."/>
            <person name="Leung E.L."/>
            <person name="Liu L."/>
            <person name="Liu Z.G."/>
            <person name="Tsui S.K."/>
        </authorList>
    </citation>
    <scope>NUCLEOTIDE SEQUENCE [LARGE SCALE GENOMIC DNA]</scope>
    <source>
        <strain evidence="1">Derp</strain>
    </source>
</reference>
<dbReference type="EMBL" id="NJHN03000073">
    <property type="protein sequence ID" value="KAH9417779.1"/>
    <property type="molecule type" value="Genomic_DNA"/>
</dbReference>
<sequence>MIEYLLVSIEGDHIQDHRRVPTYGNSLKYEKETNHTPNLVQLANLFLKIKILNYKWFGQFNFVIDQQYSYGDASI</sequence>
<gene>
    <name evidence="1" type="ORF">DERP_013554</name>
</gene>
<name>A0ABQ8J5D2_DERPT</name>
<proteinExistence type="predicted"/>
<evidence type="ECO:0000313" key="2">
    <source>
        <dbReference type="Proteomes" id="UP000887458"/>
    </source>
</evidence>
<reference evidence="1 2" key="2">
    <citation type="journal article" date="2022" name="Mol. Biol. Evol.">
        <title>Comparative Genomics Reveals Insights into the Divergent Evolution of Astigmatic Mites and Household Pest Adaptations.</title>
        <authorList>
            <person name="Xiong Q."/>
            <person name="Wan A.T."/>
            <person name="Liu X."/>
            <person name="Fung C.S."/>
            <person name="Xiao X."/>
            <person name="Malainual N."/>
            <person name="Hou J."/>
            <person name="Wang L."/>
            <person name="Wang M."/>
            <person name="Yang K.Y."/>
            <person name="Cui Y."/>
            <person name="Leung E.L."/>
            <person name="Nong W."/>
            <person name="Shin S.K."/>
            <person name="Au S.W."/>
            <person name="Jeong K.Y."/>
            <person name="Chew F.T."/>
            <person name="Hui J.H."/>
            <person name="Leung T.F."/>
            <person name="Tungtrongchitr A."/>
            <person name="Zhong N."/>
            <person name="Liu Z."/>
            <person name="Tsui S.K."/>
        </authorList>
    </citation>
    <scope>NUCLEOTIDE SEQUENCE [LARGE SCALE GENOMIC DNA]</scope>
    <source>
        <strain evidence="1">Derp</strain>
    </source>
</reference>
<evidence type="ECO:0000313" key="1">
    <source>
        <dbReference type="EMBL" id="KAH9417779.1"/>
    </source>
</evidence>
<protein>
    <submittedName>
        <fullName evidence="1">Uncharacterized protein</fullName>
    </submittedName>
</protein>